<dbReference type="Proteomes" id="UP000029093">
    <property type="component" value="Unassembled WGS sequence"/>
</dbReference>
<protein>
    <submittedName>
        <fullName evidence="1">Uncharacterized protein</fullName>
    </submittedName>
</protein>
<organism evidence="1 2">
    <name type="scientific">Bifidobacterium boum</name>
    <dbReference type="NCBI Taxonomy" id="78343"/>
    <lineage>
        <taxon>Bacteria</taxon>
        <taxon>Bacillati</taxon>
        <taxon>Actinomycetota</taxon>
        <taxon>Actinomycetes</taxon>
        <taxon>Bifidobacteriales</taxon>
        <taxon>Bifidobacteriaceae</taxon>
        <taxon>Bifidobacterium</taxon>
    </lineage>
</organism>
<dbReference type="AlphaFoldDB" id="A0A086ZPH5"/>
<accession>A0A086ZPH5</accession>
<dbReference type="EMBL" id="JGYQ01000007">
    <property type="protein sequence ID" value="KFI48425.1"/>
    <property type="molecule type" value="Genomic_DNA"/>
</dbReference>
<evidence type="ECO:0000313" key="2">
    <source>
        <dbReference type="Proteomes" id="UP000029093"/>
    </source>
</evidence>
<evidence type="ECO:0000313" key="1">
    <source>
        <dbReference type="EMBL" id="KFI48425.1"/>
    </source>
</evidence>
<sequence>MAVSKQIYAGTVYNLVQHSSYLNLTFIVNERKQNHSNCYNKRCCPNAYVKCSCKPLPQHRKRSSAKSSIQRKCNSISRNHRTYYKDYQFL</sequence>
<gene>
    <name evidence="1" type="ORF">BBOU_0555</name>
</gene>
<proteinExistence type="predicted"/>
<name>A0A086ZPH5_9BIFI</name>
<comment type="caution">
    <text evidence="1">The sequence shown here is derived from an EMBL/GenBank/DDBJ whole genome shotgun (WGS) entry which is preliminary data.</text>
</comment>
<keyword evidence="2" id="KW-1185">Reference proteome</keyword>
<reference evidence="1 2" key="1">
    <citation type="submission" date="2014-03" db="EMBL/GenBank/DDBJ databases">
        <title>Genomics of Bifidobacteria.</title>
        <authorList>
            <person name="Ventura M."/>
            <person name="Milani C."/>
            <person name="Lugli G.A."/>
        </authorList>
    </citation>
    <scope>NUCLEOTIDE SEQUENCE [LARGE SCALE GENOMIC DNA]</scope>
    <source>
        <strain evidence="1 2">LMG 10736</strain>
    </source>
</reference>